<dbReference type="Gene3D" id="3.40.50.410">
    <property type="entry name" value="von Willebrand factor, type A domain"/>
    <property type="match status" value="1"/>
</dbReference>
<feature type="transmembrane region" description="Helical" evidence="1">
    <location>
        <begin position="40"/>
        <end position="57"/>
    </location>
</feature>
<dbReference type="RefSeq" id="WP_123738675.1">
    <property type="nucleotide sequence ID" value="NZ_RKHQ01000001.1"/>
</dbReference>
<proteinExistence type="predicted"/>
<dbReference type="InterPro" id="IPR036465">
    <property type="entry name" value="vWFA_dom_sf"/>
</dbReference>
<dbReference type="PROSITE" id="PS50234">
    <property type="entry name" value="VWFA"/>
    <property type="match status" value="1"/>
</dbReference>
<protein>
    <submittedName>
        <fullName evidence="3">Ca-activated chloride channel family protein</fullName>
    </submittedName>
</protein>
<evidence type="ECO:0000259" key="2">
    <source>
        <dbReference type="PROSITE" id="PS50234"/>
    </source>
</evidence>
<dbReference type="OrthoDB" id="9814325at2"/>
<evidence type="ECO:0000313" key="4">
    <source>
        <dbReference type="Proteomes" id="UP000275356"/>
    </source>
</evidence>
<dbReference type="InterPro" id="IPR002035">
    <property type="entry name" value="VWF_A"/>
</dbReference>
<name>A0A3N2D9Q2_9MICO</name>
<gene>
    <name evidence="3" type="ORF">EDD28_1094</name>
</gene>
<evidence type="ECO:0000313" key="3">
    <source>
        <dbReference type="EMBL" id="ROR96509.1"/>
    </source>
</evidence>
<dbReference type="Proteomes" id="UP000275356">
    <property type="component" value="Unassembled WGS sequence"/>
</dbReference>
<evidence type="ECO:0000256" key="1">
    <source>
        <dbReference type="SAM" id="Phobius"/>
    </source>
</evidence>
<accession>A0A3N2D9Q2</accession>
<keyword evidence="1" id="KW-0812">Transmembrane</keyword>
<keyword evidence="4" id="KW-1185">Reference proteome</keyword>
<sequence length="340" mass="36863">MSLHPIWPLWAVLLVALPLVLVCLVMLLRRKDRQIAWLRRLGIALAVGVIAIGPSTMHTTASTVQSNAEIFFVVDRTGSMAAEDYDGTSPRLDGVRHDLDAIVDAFPGARYSIIAWDSQATRQLPLTTDARAVKSWADTVRQELTSFSTGSQVDRPLGALSEALAGAAERNPSNVRLVYFLSDGENTDGEQSSSSAQLESFAPLAPLVDGGAVLGYGTTEGGRMKVWDGFTPTADAPYITDPTNGGAEAVSRIDEETLRTIAEQLGVEYVHRITPDTVEGFTSGIDVQEISADGRREHVIYQPVVWPFATLALVLLVWESFAIARTFPVSRNRLGAVEVR</sequence>
<organism evidence="3 4">
    <name type="scientific">Salana multivorans</name>
    <dbReference type="NCBI Taxonomy" id="120377"/>
    <lineage>
        <taxon>Bacteria</taxon>
        <taxon>Bacillati</taxon>
        <taxon>Actinomycetota</taxon>
        <taxon>Actinomycetes</taxon>
        <taxon>Micrococcales</taxon>
        <taxon>Beutenbergiaceae</taxon>
        <taxon>Salana</taxon>
    </lineage>
</organism>
<dbReference type="CDD" id="cd00198">
    <property type="entry name" value="vWFA"/>
    <property type="match status" value="1"/>
</dbReference>
<keyword evidence="1" id="KW-0472">Membrane</keyword>
<feature type="transmembrane region" description="Helical" evidence="1">
    <location>
        <begin position="6"/>
        <end position="28"/>
    </location>
</feature>
<dbReference type="AlphaFoldDB" id="A0A3N2D9Q2"/>
<dbReference type="EMBL" id="RKHQ01000001">
    <property type="protein sequence ID" value="ROR96509.1"/>
    <property type="molecule type" value="Genomic_DNA"/>
</dbReference>
<comment type="caution">
    <text evidence="3">The sequence shown here is derived from an EMBL/GenBank/DDBJ whole genome shotgun (WGS) entry which is preliminary data.</text>
</comment>
<dbReference type="Pfam" id="PF13519">
    <property type="entry name" value="VWA_2"/>
    <property type="match status" value="1"/>
</dbReference>
<keyword evidence="1" id="KW-1133">Transmembrane helix</keyword>
<feature type="domain" description="VWFA" evidence="2">
    <location>
        <begin position="69"/>
        <end position="265"/>
    </location>
</feature>
<dbReference type="SMART" id="SM00327">
    <property type="entry name" value="VWA"/>
    <property type="match status" value="1"/>
</dbReference>
<reference evidence="3 4" key="1">
    <citation type="submission" date="2018-11" db="EMBL/GenBank/DDBJ databases">
        <title>Sequencing the genomes of 1000 actinobacteria strains.</title>
        <authorList>
            <person name="Klenk H.-P."/>
        </authorList>
    </citation>
    <scope>NUCLEOTIDE SEQUENCE [LARGE SCALE GENOMIC DNA]</scope>
    <source>
        <strain evidence="3 4">DSM 13521</strain>
    </source>
</reference>
<dbReference type="SUPFAM" id="SSF53300">
    <property type="entry name" value="vWA-like"/>
    <property type="match status" value="1"/>
</dbReference>